<organism evidence="1 2">
    <name type="scientific">Aegilops tauschii subsp. strangulata</name>
    <name type="common">Goatgrass</name>
    <dbReference type="NCBI Taxonomy" id="200361"/>
    <lineage>
        <taxon>Eukaryota</taxon>
        <taxon>Viridiplantae</taxon>
        <taxon>Streptophyta</taxon>
        <taxon>Embryophyta</taxon>
        <taxon>Tracheophyta</taxon>
        <taxon>Spermatophyta</taxon>
        <taxon>Magnoliopsida</taxon>
        <taxon>Liliopsida</taxon>
        <taxon>Poales</taxon>
        <taxon>Poaceae</taxon>
        <taxon>BOP clade</taxon>
        <taxon>Pooideae</taxon>
        <taxon>Triticodae</taxon>
        <taxon>Triticeae</taxon>
        <taxon>Triticinae</taxon>
        <taxon>Aegilops</taxon>
    </lineage>
</organism>
<name>A0A453IGG0_AEGTS</name>
<reference evidence="1" key="4">
    <citation type="submission" date="2019-03" db="UniProtKB">
        <authorList>
            <consortium name="EnsemblPlants"/>
        </authorList>
    </citation>
    <scope>IDENTIFICATION</scope>
</reference>
<reference evidence="1" key="5">
    <citation type="journal article" date="2021" name="G3 (Bethesda)">
        <title>Aegilops tauschii genome assembly Aet v5.0 features greater sequence contiguity and improved annotation.</title>
        <authorList>
            <person name="Wang L."/>
            <person name="Zhu T."/>
            <person name="Rodriguez J.C."/>
            <person name="Deal K.R."/>
            <person name="Dubcovsky J."/>
            <person name="McGuire P.E."/>
            <person name="Lux T."/>
            <person name="Spannagl M."/>
            <person name="Mayer K.F.X."/>
            <person name="Baldrich P."/>
            <person name="Meyers B.C."/>
            <person name="Huo N."/>
            <person name="Gu Y.Q."/>
            <person name="Zhou H."/>
            <person name="Devos K.M."/>
            <person name="Bennetzen J.L."/>
            <person name="Unver T."/>
            <person name="Budak H."/>
            <person name="Gulick P.J."/>
            <person name="Galiba G."/>
            <person name="Kalapos B."/>
            <person name="Nelson D.R."/>
            <person name="Li P."/>
            <person name="You F.M."/>
            <person name="Luo M.C."/>
            <person name="Dvorak J."/>
        </authorList>
    </citation>
    <scope>NUCLEOTIDE SEQUENCE [LARGE SCALE GENOMIC DNA]</scope>
    <source>
        <strain evidence="1">cv. AL8/78</strain>
    </source>
</reference>
<sequence>CISVPAVTHKHGLKFSDKWDKHRVADCKSKFFSQINLTLILRKKIFLLHRLRCIGC</sequence>
<keyword evidence="2" id="KW-1185">Reference proteome</keyword>
<reference evidence="2" key="1">
    <citation type="journal article" date="2014" name="Science">
        <title>Ancient hybridizations among the ancestral genomes of bread wheat.</title>
        <authorList>
            <consortium name="International Wheat Genome Sequencing Consortium,"/>
            <person name="Marcussen T."/>
            <person name="Sandve S.R."/>
            <person name="Heier L."/>
            <person name="Spannagl M."/>
            <person name="Pfeifer M."/>
            <person name="Jakobsen K.S."/>
            <person name="Wulff B.B."/>
            <person name="Steuernagel B."/>
            <person name="Mayer K.F."/>
            <person name="Olsen O.A."/>
        </authorList>
    </citation>
    <scope>NUCLEOTIDE SEQUENCE [LARGE SCALE GENOMIC DNA]</scope>
    <source>
        <strain evidence="2">cv. AL8/78</strain>
    </source>
</reference>
<reference evidence="2" key="2">
    <citation type="journal article" date="2017" name="Nat. Plants">
        <title>The Aegilops tauschii genome reveals multiple impacts of transposons.</title>
        <authorList>
            <person name="Zhao G."/>
            <person name="Zou C."/>
            <person name="Li K."/>
            <person name="Wang K."/>
            <person name="Li T."/>
            <person name="Gao L."/>
            <person name="Zhang X."/>
            <person name="Wang H."/>
            <person name="Yang Z."/>
            <person name="Liu X."/>
            <person name="Jiang W."/>
            <person name="Mao L."/>
            <person name="Kong X."/>
            <person name="Jiao Y."/>
            <person name="Jia J."/>
        </authorList>
    </citation>
    <scope>NUCLEOTIDE SEQUENCE [LARGE SCALE GENOMIC DNA]</scope>
    <source>
        <strain evidence="2">cv. AL8/78</strain>
    </source>
</reference>
<reference evidence="1" key="3">
    <citation type="journal article" date="2017" name="Nature">
        <title>Genome sequence of the progenitor of the wheat D genome Aegilops tauschii.</title>
        <authorList>
            <person name="Luo M.C."/>
            <person name="Gu Y.Q."/>
            <person name="Puiu D."/>
            <person name="Wang H."/>
            <person name="Twardziok S.O."/>
            <person name="Deal K.R."/>
            <person name="Huo N."/>
            <person name="Zhu T."/>
            <person name="Wang L."/>
            <person name="Wang Y."/>
            <person name="McGuire P.E."/>
            <person name="Liu S."/>
            <person name="Long H."/>
            <person name="Ramasamy R.K."/>
            <person name="Rodriguez J.C."/>
            <person name="Van S.L."/>
            <person name="Yuan L."/>
            <person name="Wang Z."/>
            <person name="Xia Z."/>
            <person name="Xiao L."/>
            <person name="Anderson O.D."/>
            <person name="Ouyang S."/>
            <person name="Liang Y."/>
            <person name="Zimin A.V."/>
            <person name="Pertea G."/>
            <person name="Qi P."/>
            <person name="Bennetzen J.L."/>
            <person name="Dai X."/>
            <person name="Dawson M.W."/>
            <person name="Muller H.G."/>
            <person name="Kugler K."/>
            <person name="Rivarola-Duarte L."/>
            <person name="Spannagl M."/>
            <person name="Mayer K.F.X."/>
            <person name="Lu F.H."/>
            <person name="Bevan M.W."/>
            <person name="Leroy P."/>
            <person name="Li P."/>
            <person name="You F.M."/>
            <person name="Sun Q."/>
            <person name="Liu Z."/>
            <person name="Lyons E."/>
            <person name="Wicker T."/>
            <person name="Salzberg S.L."/>
            <person name="Devos K.M."/>
            <person name="Dvorak J."/>
        </authorList>
    </citation>
    <scope>NUCLEOTIDE SEQUENCE [LARGE SCALE GENOMIC DNA]</scope>
    <source>
        <strain evidence="1">cv. AL8/78</strain>
    </source>
</reference>
<protein>
    <submittedName>
        <fullName evidence="1">Uncharacterized protein</fullName>
    </submittedName>
</protein>
<dbReference type="Gramene" id="AET4Gv20551900.49">
    <property type="protein sequence ID" value="AET4Gv20551900.49"/>
    <property type="gene ID" value="AET4Gv20551900"/>
</dbReference>
<accession>A0A453IGG0</accession>
<proteinExistence type="predicted"/>
<evidence type="ECO:0000313" key="1">
    <source>
        <dbReference type="EnsemblPlants" id="AET4Gv20551900.49"/>
    </source>
</evidence>
<dbReference type="Proteomes" id="UP000015105">
    <property type="component" value="Chromosome 4D"/>
</dbReference>
<dbReference type="AlphaFoldDB" id="A0A453IGG0"/>
<evidence type="ECO:0000313" key="2">
    <source>
        <dbReference type="Proteomes" id="UP000015105"/>
    </source>
</evidence>
<dbReference type="EnsemblPlants" id="AET4Gv20551900.49">
    <property type="protein sequence ID" value="AET4Gv20551900.49"/>
    <property type="gene ID" value="AET4Gv20551900"/>
</dbReference>